<evidence type="ECO:0000313" key="3">
    <source>
        <dbReference type="Proteomes" id="UP000182057"/>
    </source>
</evidence>
<gene>
    <name evidence="2" type="ORF">TFUB20_02119</name>
</gene>
<protein>
    <submittedName>
        <fullName evidence="2">Uncharacterized protein</fullName>
    </submittedName>
</protein>
<dbReference type="EMBL" id="FMMM01000070">
    <property type="protein sequence ID" value="SCQ23598.1"/>
    <property type="molecule type" value="Genomic_DNA"/>
</dbReference>
<keyword evidence="1" id="KW-0472">Membrane</keyword>
<keyword evidence="1" id="KW-0812">Transmembrane</keyword>
<proteinExistence type="predicted"/>
<reference evidence="2 3" key="1">
    <citation type="submission" date="2016-09" db="EMBL/GenBank/DDBJ databases">
        <authorList>
            <person name="Capua I."/>
            <person name="De Benedictis P."/>
            <person name="Joannis T."/>
            <person name="Lombin L.H."/>
            <person name="Cattoli G."/>
        </authorList>
    </citation>
    <scope>NUCLEOTIDE SEQUENCE [LARGE SCALE GENOMIC DNA]</scope>
    <source>
        <strain evidence="2 3">UB20</strain>
    </source>
</reference>
<evidence type="ECO:0000256" key="1">
    <source>
        <dbReference type="SAM" id="Phobius"/>
    </source>
</evidence>
<dbReference type="AlphaFoldDB" id="A0A1D3UUC1"/>
<keyword evidence="1" id="KW-1133">Transmembrane helix</keyword>
<name>A0A1D3UUC1_TANFO</name>
<evidence type="ECO:0000313" key="2">
    <source>
        <dbReference type="EMBL" id="SCQ23598.1"/>
    </source>
</evidence>
<organism evidence="2 3">
    <name type="scientific">Tannerella forsythia</name>
    <name type="common">Bacteroides forsythus</name>
    <dbReference type="NCBI Taxonomy" id="28112"/>
    <lineage>
        <taxon>Bacteria</taxon>
        <taxon>Pseudomonadati</taxon>
        <taxon>Bacteroidota</taxon>
        <taxon>Bacteroidia</taxon>
        <taxon>Bacteroidales</taxon>
        <taxon>Tannerellaceae</taxon>
        <taxon>Tannerella</taxon>
    </lineage>
</organism>
<sequence>MLIFANINKNIFAILSYRVQKPRKVFLFLLIDILLSDFVWLTFLSSSCFF</sequence>
<feature type="transmembrane region" description="Helical" evidence="1">
    <location>
        <begin position="25"/>
        <end position="44"/>
    </location>
</feature>
<dbReference type="Proteomes" id="UP000182057">
    <property type="component" value="Unassembled WGS sequence"/>
</dbReference>
<accession>A0A1D3UUC1</accession>